<dbReference type="PATRIC" id="fig|1423744.4.peg.124"/>
<gene>
    <name evidence="2" type="ORF">FC86_GL000121</name>
</gene>
<proteinExistence type="predicted"/>
<protein>
    <submittedName>
        <fullName evidence="2">Ribosomal-protein-alanine N-acetyltransferase</fullName>
    </submittedName>
</protein>
<sequence length="184" mass="21568">MSLETKQTKLRTFELEDSEVLYKWGQNPVYKKRAGYPDVKTRQDAVNLCKTYMKSSLTFAIESKKTHEVIGVFEINERGIDETSGLDRTKEVGFLVDQSFWGQGIMTEVLSRMIDYLFKDLNQLEVWAACYIDNEGCQHLLKKLGFNYMYQLDYSQLTSFIGDLFESVENYYRLTQSQYMTLSR</sequence>
<dbReference type="InterPro" id="IPR000182">
    <property type="entry name" value="GNAT_dom"/>
</dbReference>
<comment type="caution">
    <text evidence="2">The sequence shown here is derived from an EMBL/GenBank/DDBJ whole genome shotgun (WGS) entry which is preliminary data.</text>
</comment>
<accession>A0A0R2DKN2</accession>
<dbReference type="PANTHER" id="PTHR43792">
    <property type="entry name" value="GNAT FAMILY, PUTATIVE (AFU_ORTHOLOGUE AFUA_3G00765)-RELATED-RELATED"/>
    <property type="match status" value="1"/>
</dbReference>
<evidence type="ECO:0000259" key="1">
    <source>
        <dbReference type="PROSITE" id="PS51186"/>
    </source>
</evidence>
<dbReference type="EMBL" id="AYZL01000008">
    <property type="protein sequence ID" value="KRN04672.1"/>
    <property type="molecule type" value="Genomic_DNA"/>
</dbReference>
<evidence type="ECO:0000313" key="2">
    <source>
        <dbReference type="EMBL" id="KRN04672.1"/>
    </source>
</evidence>
<dbReference type="GO" id="GO:0016747">
    <property type="term" value="F:acyltransferase activity, transferring groups other than amino-acyl groups"/>
    <property type="evidence" value="ECO:0007669"/>
    <property type="project" value="InterPro"/>
</dbReference>
<dbReference type="AlphaFoldDB" id="A0A0R2DKN2"/>
<dbReference type="RefSeq" id="WP_056974305.1">
    <property type="nucleotide sequence ID" value="NZ_AYZL01000008.1"/>
</dbReference>
<keyword evidence="2" id="KW-0808">Transferase</keyword>
<dbReference type="STRING" id="1423744.FC86_GL000121"/>
<dbReference type="InterPro" id="IPR016181">
    <property type="entry name" value="Acyl_CoA_acyltransferase"/>
</dbReference>
<reference evidence="2 3" key="1">
    <citation type="journal article" date="2015" name="Genome Announc.">
        <title>Expanding the biotechnology potential of lactobacilli through comparative genomics of 213 strains and associated genera.</title>
        <authorList>
            <person name="Sun Z."/>
            <person name="Harris H.M."/>
            <person name="McCann A."/>
            <person name="Guo C."/>
            <person name="Argimon S."/>
            <person name="Zhang W."/>
            <person name="Yang X."/>
            <person name="Jeffery I.B."/>
            <person name="Cooney J.C."/>
            <person name="Kagawa T.F."/>
            <person name="Liu W."/>
            <person name="Song Y."/>
            <person name="Salvetti E."/>
            <person name="Wrobel A."/>
            <person name="Rasinkangas P."/>
            <person name="Parkhill J."/>
            <person name="Rea M.C."/>
            <person name="O'Sullivan O."/>
            <person name="Ritari J."/>
            <person name="Douillard F.P."/>
            <person name="Paul Ross R."/>
            <person name="Yang R."/>
            <person name="Briner A.E."/>
            <person name="Felis G.E."/>
            <person name="de Vos W.M."/>
            <person name="Barrangou R."/>
            <person name="Klaenhammer T.R."/>
            <person name="Caufield P.W."/>
            <person name="Cui Y."/>
            <person name="Zhang H."/>
            <person name="O'Toole P.W."/>
        </authorList>
    </citation>
    <scope>NUCLEOTIDE SEQUENCE [LARGE SCALE GENOMIC DNA]</scope>
    <source>
        <strain evidence="2 3">DSM 23037</strain>
    </source>
</reference>
<dbReference type="Gene3D" id="3.40.630.30">
    <property type="match status" value="1"/>
</dbReference>
<dbReference type="Pfam" id="PF13302">
    <property type="entry name" value="Acetyltransf_3"/>
    <property type="match status" value="1"/>
</dbReference>
<dbReference type="PROSITE" id="PS51186">
    <property type="entry name" value="GNAT"/>
    <property type="match status" value="1"/>
</dbReference>
<feature type="domain" description="N-acetyltransferase" evidence="1">
    <location>
        <begin position="8"/>
        <end position="184"/>
    </location>
</feature>
<dbReference type="SUPFAM" id="SSF55729">
    <property type="entry name" value="Acyl-CoA N-acyltransferases (Nat)"/>
    <property type="match status" value="1"/>
</dbReference>
<dbReference type="InterPro" id="IPR051531">
    <property type="entry name" value="N-acetyltransferase"/>
</dbReference>
<organism evidence="2 3">
    <name type="scientific">Holzapfeliella floricola DSM 23037 = JCM 16512</name>
    <dbReference type="NCBI Taxonomy" id="1423744"/>
    <lineage>
        <taxon>Bacteria</taxon>
        <taxon>Bacillati</taxon>
        <taxon>Bacillota</taxon>
        <taxon>Bacilli</taxon>
        <taxon>Lactobacillales</taxon>
        <taxon>Lactobacillaceae</taxon>
        <taxon>Holzapfeliella</taxon>
    </lineage>
</organism>
<dbReference type="Proteomes" id="UP000051378">
    <property type="component" value="Unassembled WGS sequence"/>
</dbReference>
<evidence type="ECO:0000313" key="3">
    <source>
        <dbReference type="Proteomes" id="UP000051378"/>
    </source>
</evidence>
<name>A0A0R2DKN2_9LACO</name>
<dbReference type="PANTHER" id="PTHR43792:SF1">
    <property type="entry name" value="N-ACETYLTRANSFERASE DOMAIN-CONTAINING PROTEIN"/>
    <property type="match status" value="1"/>
</dbReference>
<keyword evidence="3" id="KW-1185">Reference proteome</keyword>